<accession>A0AAV9GEB0</accession>
<dbReference type="AlphaFoldDB" id="A0AAV9GEB0"/>
<feature type="non-terminal residue" evidence="2">
    <location>
        <position position="228"/>
    </location>
</feature>
<feature type="compositionally biased region" description="Acidic residues" evidence="1">
    <location>
        <begin position="143"/>
        <end position="159"/>
    </location>
</feature>
<name>A0AAV9GEB0_9PEZI</name>
<feature type="region of interest" description="Disordered" evidence="1">
    <location>
        <begin position="137"/>
        <end position="159"/>
    </location>
</feature>
<sequence>MVMAGENTNMVRELKPAQEASSAVPTTFHQILRRFPRRAFDDLLDKIDAEAAATAAATPASSTTTRDDCEAASASSTQAHRHPEDASTNSTKAGDDPEEAITTPAVAGISSLPSRVPTVKLPPSFFVKLSRQMLADDPFGESTETDDDATGTENTEEAEPLTFVQLLAELRQYQKDLKDLAQAISTEAPTAPEASERKGDIPEIAPASFYQPLGSSLALAVESDNGTA</sequence>
<organism evidence="2 3">
    <name type="scientific">Podospora aff. communis PSN243</name>
    <dbReference type="NCBI Taxonomy" id="3040156"/>
    <lineage>
        <taxon>Eukaryota</taxon>
        <taxon>Fungi</taxon>
        <taxon>Dikarya</taxon>
        <taxon>Ascomycota</taxon>
        <taxon>Pezizomycotina</taxon>
        <taxon>Sordariomycetes</taxon>
        <taxon>Sordariomycetidae</taxon>
        <taxon>Sordariales</taxon>
        <taxon>Podosporaceae</taxon>
        <taxon>Podospora</taxon>
    </lineage>
</organism>
<dbReference type="Proteomes" id="UP001321760">
    <property type="component" value="Unassembled WGS sequence"/>
</dbReference>
<evidence type="ECO:0000313" key="3">
    <source>
        <dbReference type="Proteomes" id="UP001321760"/>
    </source>
</evidence>
<evidence type="ECO:0000256" key="1">
    <source>
        <dbReference type="SAM" id="MobiDB-lite"/>
    </source>
</evidence>
<keyword evidence="3" id="KW-1185">Reference proteome</keyword>
<evidence type="ECO:0000313" key="2">
    <source>
        <dbReference type="EMBL" id="KAK4446552.1"/>
    </source>
</evidence>
<proteinExistence type="predicted"/>
<protein>
    <submittedName>
        <fullName evidence="2">Uncharacterized protein</fullName>
    </submittedName>
</protein>
<feature type="compositionally biased region" description="Low complexity" evidence="1">
    <location>
        <begin position="53"/>
        <end position="64"/>
    </location>
</feature>
<feature type="region of interest" description="Disordered" evidence="1">
    <location>
        <begin position="184"/>
        <end position="206"/>
    </location>
</feature>
<dbReference type="EMBL" id="MU865956">
    <property type="protein sequence ID" value="KAK4446552.1"/>
    <property type="molecule type" value="Genomic_DNA"/>
</dbReference>
<feature type="region of interest" description="Disordered" evidence="1">
    <location>
        <begin position="53"/>
        <end position="98"/>
    </location>
</feature>
<gene>
    <name evidence="2" type="ORF">QBC34DRAFT_411433</name>
</gene>
<reference evidence="2" key="2">
    <citation type="submission" date="2023-05" db="EMBL/GenBank/DDBJ databases">
        <authorList>
            <consortium name="Lawrence Berkeley National Laboratory"/>
            <person name="Steindorff A."/>
            <person name="Hensen N."/>
            <person name="Bonometti L."/>
            <person name="Westerberg I."/>
            <person name="Brannstrom I.O."/>
            <person name="Guillou S."/>
            <person name="Cros-Aarteil S."/>
            <person name="Calhoun S."/>
            <person name="Haridas S."/>
            <person name="Kuo A."/>
            <person name="Mondo S."/>
            <person name="Pangilinan J."/>
            <person name="Riley R."/>
            <person name="Labutti K."/>
            <person name="Andreopoulos B."/>
            <person name="Lipzen A."/>
            <person name="Chen C."/>
            <person name="Yanf M."/>
            <person name="Daum C."/>
            <person name="Ng V."/>
            <person name="Clum A."/>
            <person name="Ohm R."/>
            <person name="Martin F."/>
            <person name="Silar P."/>
            <person name="Natvig D."/>
            <person name="Lalanne C."/>
            <person name="Gautier V."/>
            <person name="Ament-Velasquez S.L."/>
            <person name="Kruys A."/>
            <person name="Hutchinson M.I."/>
            <person name="Powell A.J."/>
            <person name="Barry K."/>
            <person name="Miller A.N."/>
            <person name="Grigoriev I.V."/>
            <person name="Debuchy R."/>
            <person name="Gladieux P."/>
            <person name="Thoren M.H."/>
            <person name="Johannesson H."/>
        </authorList>
    </citation>
    <scope>NUCLEOTIDE SEQUENCE</scope>
    <source>
        <strain evidence="2">PSN243</strain>
    </source>
</reference>
<comment type="caution">
    <text evidence="2">The sequence shown here is derived from an EMBL/GenBank/DDBJ whole genome shotgun (WGS) entry which is preliminary data.</text>
</comment>
<reference evidence="2" key="1">
    <citation type="journal article" date="2023" name="Mol. Phylogenet. Evol.">
        <title>Genome-scale phylogeny and comparative genomics of the fungal order Sordariales.</title>
        <authorList>
            <person name="Hensen N."/>
            <person name="Bonometti L."/>
            <person name="Westerberg I."/>
            <person name="Brannstrom I.O."/>
            <person name="Guillou S."/>
            <person name="Cros-Aarteil S."/>
            <person name="Calhoun S."/>
            <person name="Haridas S."/>
            <person name="Kuo A."/>
            <person name="Mondo S."/>
            <person name="Pangilinan J."/>
            <person name="Riley R."/>
            <person name="LaButti K."/>
            <person name="Andreopoulos B."/>
            <person name="Lipzen A."/>
            <person name="Chen C."/>
            <person name="Yan M."/>
            <person name="Daum C."/>
            <person name="Ng V."/>
            <person name="Clum A."/>
            <person name="Steindorff A."/>
            <person name="Ohm R.A."/>
            <person name="Martin F."/>
            <person name="Silar P."/>
            <person name="Natvig D.O."/>
            <person name="Lalanne C."/>
            <person name="Gautier V."/>
            <person name="Ament-Velasquez S.L."/>
            <person name="Kruys A."/>
            <person name="Hutchinson M.I."/>
            <person name="Powell A.J."/>
            <person name="Barry K."/>
            <person name="Miller A.N."/>
            <person name="Grigoriev I.V."/>
            <person name="Debuchy R."/>
            <person name="Gladieux P."/>
            <person name="Hiltunen Thoren M."/>
            <person name="Johannesson H."/>
        </authorList>
    </citation>
    <scope>NUCLEOTIDE SEQUENCE</scope>
    <source>
        <strain evidence="2">PSN243</strain>
    </source>
</reference>